<feature type="region of interest" description="Disordered" evidence="12">
    <location>
        <begin position="205"/>
        <end position="242"/>
    </location>
</feature>
<evidence type="ECO:0000259" key="15">
    <source>
        <dbReference type="Pfam" id="PF17655"/>
    </source>
</evidence>
<dbReference type="GO" id="GO:0034765">
    <property type="term" value="P:regulation of monoatomic ion transmembrane transport"/>
    <property type="evidence" value="ECO:0007669"/>
    <property type="project" value="TreeGrafter"/>
</dbReference>
<feature type="compositionally biased region" description="Polar residues" evidence="12">
    <location>
        <begin position="205"/>
        <end position="239"/>
    </location>
</feature>
<comment type="similarity">
    <text evidence="11">Belongs to the inward rectifier-type potassium channel (TC 1.A.2.1) family.</text>
</comment>
<dbReference type="InterPro" id="IPR041647">
    <property type="entry name" value="IRK_C"/>
</dbReference>
<evidence type="ECO:0000256" key="5">
    <source>
        <dbReference type="ARBA" id="ARBA00022882"/>
    </source>
</evidence>
<accession>U6KKW0</accession>
<dbReference type="Pfam" id="PF17655">
    <property type="entry name" value="IRK_C"/>
    <property type="match status" value="1"/>
</dbReference>
<dbReference type="InterPro" id="IPR040445">
    <property type="entry name" value="Kir_TM"/>
</dbReference>
<evidence type="ECO:0000256" key="8">
    <source>
        <dbReference type="ARBA" id="ARBA00023065"/>
    </source>
</evidence>
<keyword evidence="7 13" id="KW-1133">Transmembrane helix</keyword>
<keyword evidence="17" id="KW-1185">Reference proteome</keyword>
<organism evidence="16 17">
    <name type="scientific">Eimeria mitis</name>
    <dbReference type="NCBI Taxonomy" id="44415"/>
    <lineage>
        <taxon>Eukaryota</taxon>
        <taxon>Sar</taxon>
        <taxon>Alveolata</taxon>
        <taxon>Apicomplexa</taxon>
        <taxon>Conoidasida</taxon>
        <taxon>Coccidia</taxon>
        <taxon>Eucoccidiorida</taxon>
        <taxon>Eimeriorina</taxon>
        <taxon>Eimeriidae</taxon>
        <taxon>Eimeria</taxon>
    </lineage>
</organism>
<comment type="subcellular location">
    <subcellularLocation>
        <location evidence="1 11">Membrane</location>
        <topology evidence="1 11">Multi-pass membrane protein</topology>
    </subcellularLocation>
</comment>
<evidence type="ECO:0000313" key="16">
    <source>
        <dbReference type="EMBL" id="CDJ36098.1"/>
    </source>
</evidence>
<keyword evidence="6 11" id="KW-0630">Potassium</keyword>
<evidence type="ECO:0000256" key="12">
    <source>
        <dbReference type="SAM" id="MobiDB-lite"/>
    </source>
</evidence>
<sequence length="459" mass="51075">MKLHSQRHDGMQHMTPNEWGSTVRVRSFHVEFPEDEETPVTHTLSFQRDFVRRDGGLNLEHRFRRSGGYVEFLINDRFHAILALRWLPLVALVFITVVICAATLSLALLLATGGNADKCLGNSNSNWDYFFFVVETMFAIGYGSPRYPSCRVSSFMVTPIVVTGVLLNSLILGLVFQKFSSAARRKWALAFTQRLVVSIHRSSSPSNTFVVNEGASSPSSHHRTASGSSIQYPSGSPSAPLQEPLLVGIPEEESSSPNASEGHTSQSSVDNGVQQYQRNASSHTYLARPSSDSVLIKGNEDGSKNDLPESTQGLRISFRMLNITETSFFNTKLALFFLVHRRGGLSIRQFSMFHTDTPLEFMALPITVTVDQRDVGSPLRDITEADLRNHGECYELLALLSFTDNRTSRTVEVSRSWRLNTAVWDEHFVPIVRQSGPGSTRAFEIDVDNLSTTRAPVAD</sequence>
<dbReference type="VEuPathDB" id="ToxoDB:EMH_0007450"/>
<evidence type="ECO:0000256" key="2">
    <source>
        <dbReference type="ARBA" id="ARBA00022448"/>
    </source>
</evidence>
<feature type="transmembrane region" description="Helical" evidence="13">
    <location>
        <begin position="86"/>
        <end position="109"/>
    </location>
</feature>
<feature type="region of interest" description="Disordered" evidence="12">
    <location>
        <begin position="278"/>
        <end position="310"/>
    </location>
</feature>
<feature type="compositionally biased region" description="Basic and acidic residues" evidence="12">
    <location>
        <begin position="298"/>
        <end position="307"/>
    </location>
</feature>
<keyword evidence="10 11" id="KW-0407">Ion channel</keyword>
<reference evidence="16" key="1">
    <citation type="submission" date="2013-10" db="EMBL/GenBank/DDBJ databases">
        <title>Genomic analysis of the causative agents of coccidiosis in chickens.</title>
        <authorList>
            <person name="Reid A.J."/>
            <person name="Blake D."/>
            <person name="Billington K."/>
            <person name="Browne H."/>
            <person name="Dunn M."/>
            <person name="Hung S."/>
            <person name="Kawahara F."/>
            <person name="Miranda-Saavedra D."/>
            <person name="Mourier T."/>
            <person name="Nagra H."/>
            <person name="Otto T.D."/>
            <person name="Rawlings N."/>
            <person name="Sanchez A."/>
            <person name="Sanders M."/>
            <person name="Subramaniam C."/>
            <person name="Tay Y."/>
            <person name="Dear P."/>
            <person name="Doerig C."/>
            <person name="Gruber A."/>
            <person name="Parkinson J."/>
            <person name="Shirley M."/>
            <person name="Wan K.L."/>
            <person name="Berriman M."/>
            <person name="Tomley F."/>
            <person name="Pain A."/>
        </authorList>
    </citation>
    <scope>NUCLEOTIDE SEQUENCE [LARGE SCALE GENOMIC DNA]</scope>
    <source>
        <strain evidence="16">Houghton</strain>
    </source>
</reference>
<dbReference type="EMBL" id="HG735546">
    <property type="protein sequence ID" value="CDJ36098.1"/>
    <property type="molecule type" value="Genomic_DNA"/>
</dbReference>
<dbReference type="GeneID" id="60403763"/>
<evidence type="ECO:0000256" key="7">
    <source>
        <dbReference type="ARBA" id="ARBA00022989"/>
    </source>
</evidence>
<evidence type="ECO:0000256" key="6">
    <source>
        <dbReference type="ARBA" id="ARBA00022958"/>
    </source>
</evidence>
<proteinExistence type="inferred from homology"/>
<evidence type="ECO:0000259" key="14">
    <source>
        <dbReference type="Pfam" id="PF01007"/>
    </source>
</evidence>
<evidence type="ECO:0000256" key="4">
    <source>
        <dbReference type="ARBA" id="ARBA00022692"/>
    </source>
</evidence>
<keyword evidence="9 13" id="KW-0472">Membrane</keyword>
<protein>
    <recommendedName>
        <fullName evidence="18">Inward rectifier potassium channel C-terminal domain-containing protein</fullName>
    </recommendedName>
</protein>
<dbReference type="Proteomes" id="UP000030744">
    <property type="component" value="Unassembled WGS sequence"/>
</dbReference>
<evidence type="ECO:0000256" key="9">
    <source>
        <dbReference type="ARBA" id="ARBA00023136"/>
    </source>
</evidence>
<dbReference type="InterPro" id="IPR014756">
    <property type="entry name" value="Ig_E-set"/>
</dbReference>
<dbReference type="Gene3D" id="1.10.287.70">
    <property type="match status" value="1"/>
</dbReference>
<evidence type="ECO:0008006" key="18">
    <source>
        <dbReference type="Google" id="ProtNLM"/>
    </source>
</evidence>
<name>U6KKW0_9EIME</name>
<reference evidence="16" key="2">
    <citation type="submission" date="2013-10" db="EMBL/GenBank/DDBJ databases">
        <authorList>
            <person name="Aslett M."/>
        </authorList>
    </citation>
    <scope>NUCLEOTIDE SEQUENCE [LARGE SCALE GENOMIC DNA]</scope>
    <source>
        <strain evidence="16">Houghton</strain>
    </source>
</reference>
<dbReference type="Pfam" id="PF01007">
    <property type="entry name" value="IRK"/>
    <property type="match status" value="1"/>
</dbReference>
<dbReference type="PANTHER" id="PTHR11767">
    <property type="entry name" value="INWARD RECTIFIER POTASSIUM CHANNEL"/>
    <property type="match status" value="1"/>
</dbReference>
<keyword evidence="8 11" id="KW-0406">Ion transport</keyword>
<feature type="region of interest" description="Disordered" evidence="12">
    <location>
        <begin position="251"/>
        <end position="270"/>
    </location>
</feature>
<evidence type="ECO:0000313" key="17">
    <source>
        <dbReference type="Proteomes" id="UP000030744"/>
    </source>
</evidence>
<feature type="transmembrane region" description="Helical" evidence="13">
    <location>
        <begin position="157"/>
        <end position="176"/>
    </location>
</feature>
<gene>
    <name evidence="16" type="ORF">EMH_0007450</name>
</gene>
<evidence type="ECO:0000256" key="1">
    <source>
        <dbReference type="ARBA" id="ARBA00004141"/>
    </source>
</evidence>
<dbReference type="Gene3D" id="2.60.40.1400">
    <property type="entry name" value="G protein-activated inward rectifier potassium channel 1"/>
    <property type="match status" value="2"/>
</dbReference>
<evidence type="ECO:0000256" key="10">
    <source>
        <dbReference type="ARBA" id="ARBA00023303"/>
    </source>
</evidence>
<dbReference type="GO" id="GO:1990573">
    <property type="term" value="P:potassium ion import across plasma membrane"/>
    <property type="evidence" value="ECO:0007669"/>
    <property type="project" value="TreeGrafter"/>
</dbReference>
<dbReference type="InterPro" id="IPR016449">
    <property type="entry name" value="K_chnl_inward-rec_Kir"/>
</dbReference>
<dbReference type="SUPFAM" id="SSF81324">
    <property type="entry name" value="Voltage-gated potassium channels"/>
    <property type="match status" value="1"/>
</dbReference>
<feature type="domain" description="Inward rectifier potassium channel C-terminal" evidence="15">
    <location>
        <begin position="359"/>
        <end position="454"/>
    </location>
</feature>
<keyword evidence="4 11" id="KW-0812">Transmembrane</keyword>
<evidence type="ECO:0000256" key="11">
    <source>
        <dbReference type="RuleBase" id="RU003822"/>
    </source>
</evidence>
<evidence type="ECO:0000256" key="13">
    <source>
        <dbReference type="SAM" id="Phobius"/>
    </source>
</evidence>
<dbReference type="SUPFAM" id="SSF81296">
    <property type="entry name" value="E set domains"/>
    <property type="match status" value="1"/>
</dbReference>
<keyword evidence="2 11" id="KW-0813">Transport</keyword>
<keyword evidence="3 11" id="KW-0633">Potassium transport</keyword>
<evidence type="ECO:0000256" key="3">
    <source>
        <dbReference type="ARBA" id="ARBA00022538"/>
    </source>
</evidence>
<dbReference type="GO" id="GO:0034702">
    <property type="term" value="C:monoatomic ion channel complex"/>
    <property type="evidence" value="ECO:0007669"/>
    <property type="project" value="UniProtKB-KW"/>
</dbReference>
<dbReference type="RefSeq" id="XP_037878387.1">
    <property type="nucleotide sequence ID" value="XM_038022533.1"/>
</dbReference>
<keyword evidence="5 11" id="KW-0851">Voltage-gated channel</keyword>
<dbReference type="OrthoDB" id="273257at2759"/>
<dbReference type="GO" id="GO:0005242">
    <property type="term" value="F:inward rectifier potassium channel activity"/>
    <property type="evidence" value="ECO:0007669"/>
    <property type="project" value="InterPro"/>
</dbReference>
<dbReference type="AlphaFoldDB" id="U6KKW0"/>
<dbReference type="GO" id="GO:0005886">
    <property type="term" value="C:plasma membrane"/>
    <property type="evidence" value="ECO:0007669"/>
    <property type="project" value="TreeGrafter"/>
</dbReference>
<dbReference type="InterPro" id="IPR013518">
    <property type="entry name" value="K_chnl_inward-rec_Kir_cyto"/>
</dbReference>
<feature type="domain" description="Potassium channel inwardly rectifying transmembrane" evidence="14">
    <location>
        <begin position="83"/>
        <end position="180"/>
    </location>
</feature>